<comment type="caution">
    <text evidence="1">The sequence shown here is derived from an EMBL/GenBank/DDBJ whole genome shotgun (WGS) entry which is preliminary data.</text>
</comment>
<keyword evidence="2" id="KW-1185">Reference proteome</keyword>
<proteinExistence type="predicted"/>
<sequence length="127" mass="14060">MKGRMCRILMATLVVTIWVSVMSKPLSTYDAANQQVDSFPIQDVPGTACDSTQGRERMDGRARVQKEIFRGLSRLGSTPPRCEHKCGGCVPCNPIQIPTTNVLLGVRYASYKPEGWKCKCGTSYFNP</sequence>
<accession>A0ACB9P6X4</accession>
<evidence type="ECO:0000313" key="2">
    <source>
        <dbReference type="Proteomes" id="UP000828941"/>
    </source>
</evidence>
<evidence type="ECO:0000313" key="1">
    <source>
        <dbReference type="EMBL" id="KAI4344534.1"/>
    </source>
</evidence>
<dbReference type="Proteomes" id="UP000828941">
    <property type="component" value="Chromosome 5"/>
</dbReference>
<name>A0ACB9P6X4_BAUVA</name>
<protein>
    <submittedName>
        <fullName evidence="1">Uncharacterized protein</fullName>
    </submittedName>
</protein>
<organism evidence="1 2">
    <name type="scientific">Bauhinia variegata</name>
    <name type="common">Purple orchid tree</name>
    <name type="synonym">Phanera variegata</name>
    <dbReference type="NCBI Taxonomy" id="167791"/>
    <lineage>
        <taxon>Eukaryota</taxon>
        <taxon>Viridiplantae</taxon>
        <taxon>Streptophyta</taxon>
        <taxon>Embryophyta</taxon>
        <taxon>Tracheophyta</taxon>
        <taxon>Spermatophyta</taxon>
        <taxon>Magnoliopsida</taxon>
        <taxon>eudicotyledons</taxon>
        <taxon>Gunneridae</taxon>
        <taxon>Pentapetalae</taxon>
        <taxon>rosids</taxon>
        <taxon>fabids</taxon>
        <taxon>Fabales</taxon>
        <taxon>Fabaceae</taxon>
        <taxon>Cercidoideae</taxon>
        <taxon>Cercideae</taxon>
        <taxon>Bauhiniinae</taxon>
        <taxon>Bauhinia</taxon>
    </lineage>
</organism>
<reference evidence="1 2" key="1">
    <citation type="journal article" date="2022" name="DNA Res.">
        <title>Chromosomal-level genome assembly of the orchid tree Bauhinia variegata (Leguminosae; Cercidoideae) supports the allotetraploid origin hypothesis of Bauhinia.</title>
        <authorList>
            <person name="Zhong Y."/>
            <person name="Chen Y."/>
            <person name="Zheng D."/>
            <person name="Pang J."/>
            <person name="Liu Y."/>
            <person name="Luo S."/>
            <person name="Meng S."/>
            <person name="Qian L."/>
            <person name="Wei D."/>
            <person name="Dai S."/>
            <person name="Zhou R."/>
        </authorList>
    </citation>
    <scope>NUCLEOTIDE SEQUENCE [LARGE SCALE GENOMIC DNA]</scope>
    <source>
        <strain evidence="1">BV-YZ2020</strain>
    </source>
</reference>
<dbReference type="EMBL" id="CM039430">
    <property type="protein sequence ID" value="KAI4344534.1"/>
    <property type="molecule type" value="Genomic_DNA"/>
</dbReference>
<gene>
    <name evidence="1" type="ORF">L6164_011749</name>
</gene>